<proteinExistence type="predicted"/>
<evidence type="ECO:0000313" key="2">
    <source>
        <dbReference type="EMBL" id="GMG19356.1"/>
    </source>
</evidence>
<name>A0A9W6YL85_AMBMO</name>
<feature type="domain" description="F-box" evidence="1">
    <location>
        <begin position="1"/>
        <end position="44"/>
    </location>
</feature>
<protein>
    <submittedName>
        <fullName evidence="2">Unnamed protein product</fullName>
    </submittedName>
</protein>
<organism evidence="2 3">
    <name type="scientific">Ambrosiozyma monospora</name>
    <name type="common">Yeast</name>
    <name type="synonym">Endomycopsis monosporus</name>
    <dbReference type="NCBI Taxonomy" id="43982"/>
    <lineage>
        <taxon>Eukaryota</taxon>
        <taxon>Fungi</taxon>
        <taxon>Dikarya</taxon>
        <taxon>Ascomycota</taxon>
        <taxon>Saccharomycotina</taxon>
        <taxon>Pichiomycetes</taxon>
        <taxon>Pichiales</taxon>
        <taxon>Pichiaceae</taxon>
        <taxon>Ambrosiozyma</taxon>
    </lineage>
</organism>
<dbReference type="EMBL" id="BSXU01000110">
    <property type="protein sequence ID" value="GMG19356.1"/>
    <property type="molecule type" value="Genomic_DNA"/>
</dbReference>
<dbReference type="InterPro" id="IPR032675">
    <property type="entry name" value="LRR_dom_sf"/>
</dbReference>
<dbReference type="InterPro" id="IPR001810">
    <property type="entry name" value="F-box_dom"/>
</dbReference>
<accession>A0A9W6YL85</accession>
<dbReference type="PROSITE" id="PS50181">
    <property type="entry name" value="FBOX"/>
    <property type="match status" value="1"/>
</dbReference>
<dbReference type="AlphaFoldDB" id="A0A9W6YL85"/>
<evidence type="ECO:0000313" key="3">
    <source>
        <dbReference type="Proteomes" id="UP001165063"/>
    </source>
</evidence>
<reference evidence="2" key="1">
    <citation type="submission" date="2023-04" db="EMBL/GenBank/DDBJ databases">
        <title>Ambrosiozyma monospora NBRC 1965.</title>
        <authorList>
            <person name="Ichikawa N."/>
            <person name="Sato H."/>
            <person name="Tonouchi N."/>
        </authorList>
    </citation>
    <scope>NUCLEOTIDE SEQUENCE</scope>
    <source>
        <strain evidence="2">NBRC 1965</strain>
    </source>
</reference>
<evidence type="ECO:0000259" key="1">
    <source>
        <dbReference type="PROSITE" id="PS50181"/>
    </source>
</evidence>
<dbReference type="Gene3D" id="3.80.10.10">
    <property type="entry name" value="Ribonuclease Inhibitor"/>
    <property type="match status" value="1"/>
</dbReference>
<dbReference type="SUPFAM" id="SSF52047">
    <property type="entry name" value="RNI-like"/>
    <property type="match status" value="1"/>
</dbReference>
<dbReference type="OrthoDB" id="1720422at2759"/>
<dbReference type="Proteomes" id="UP001165063">
    <property type="component" value="Unassembled WGS sequence"/>
</dbReference>
<comment type="caution">
    <text evidence="2">The sequence shown here is derived from an EMBL/GenBank/DDBJ whole genome shotgun (WGS) entry which is preliminary data.</text>
</comment>
<sequence>MLSKLPLELQQEISNHLPQSDCYHLIQTSKQNYKIHKPRLYRSIIITTKRQYYHKELRSFDDVRTTESQGQFKSSLIRTGYGLKAFFRSLMKGNDISIGKGSEVQNENSHFVEYLEVGDELPGIEIDAAMMLSSMACCLNNLKGLKMNYSSCFFKVEDSFLSKLPRLSKLKSLDCESLKLKLSQEGFLVNDSLKELKLSRSGRGNVSHGLNLGVLSKLSVLELNGAKSIEYPLTYMKQEISYNLKNDDTDIEFKVMDYFQEILTPESSSLELKSLKLSGFSIDSKEVDKLIQHINFNRLKKLELIEMKEAITEPIPQHDTQLQHIHDSLLSRLQSHVPNLSYLALDLNNNYKDYVPNFLLAINDLKVVYLNLRWNKIKERSSQDVSPEKVFANYMHSLVKHSNLQCLLIDCVNETKFELIDLNCDVILSNLGHFSQLKTLKLNLKVVDLIRFVQFVKIKLGKLKFLELCLTEFNCRKTLIEQHVINFQIIKKKSQQNSSVTGTKSGIESSVTTIMPAPQGCTIVSDDDYRQDSELCMSDLELRSLNLFKILKSFQINTNIEYLKIFNMIVELKDLEIRGKGLEYWFNEQLKGYGCTF</sequence>
<gene>
    <name evidence="2" type="ORF">Amon01_000040700</name>
</gene>
<keyword evidence="3" id="KW-1185">Reference proteome</keyword>